<organism evidence="6 7">
    <name type="scientific">Kibdelosporangium banguiense</name>
    <dbReference type="NCBI Taxonomy" id="1365924"/>
    <lineage>
        <taxon>Bacteria</taxon>
        <taxon>Bacillati</taxon>
        <taxon>Actinomycetota</taxon>
        <taxon>Actinomycetes</taxon>
        <taxon>Pseudonocardiales</taxon>
        <taxon>Pseudonocardiaceae</taxon>
        <taxon>Kibdelosporangium</taxon>
    </lineage>
</organism>
<dbReference type="InterPro" id="IPR005471">
    <property type="entry name" value="Tscrpt_reg_IclR_N"/>
</dbReference>
<dbReference type="Pfam" id="PF01614">
    <property type="entry name" value="IclR_C"/>
    <property type="match status" value="1"/>
</dbReference>
<dbReference type="InterPro" id="IPR014757">
    <property type="entry name" value="Tscrpt_reg_IclR_C"/>
</dbReference>
<keyword evidence="7" id="KW-1185">Reference proteome</keyword>
<dbReference type="Gene3D" id="3.30.450.40">
    <property type="match status" value="1"/>
</dbReference>
<dbReference type="PANTHER" id="PTHR30136">
    <property type="entry name" value="HELIX-TURN-HELIX TRANSCRIPTIONAL REGULATOR, ICLR FAMILY"/>
    <property type="match status" value="1"/>
</dbReference>
<accession>A0ABS4U1P7</accession>
<dbReference type="GO" id="GO:0003677">
    <property type="term" value="F:DNA binding"/>
    <property type="evidence" value="ECO:0007669"/>
    <property type="project" value="UniProtKB-KW"/>
</dbReference>
<dbReference type="InterPro" id="IPR029016">
    <property type="entry name" value="GAF-like_dom_sf"/>
</dbReference>
<dbReference type="InterPro" id="IPR036390">
    <property type="entry name" value="WH_DNA-bd_sf"/>
</dbReference>
<evidence type="ECO:0000259" key="5">
    <source>
        <dbReference type="PROSITE" id="PS51078"/>
    </source>
</evidence>
<dbReference type="Proteomes" id="UP001519332">
    <property type="component" value="Unassembled WGS sequence"/>
</dbReference>
<evidence type="ECO:0000259" key="4">
    <source>
        <dbReference type="PROSITE" id="PS51077"/>
    </source>
</evidence>
<dbReference type="SUPFAM" id="SSF55781">
    <property type="entry name" value="GAF domain-like"/>
    <property type="match status" value="1"/>
</dbReference>
<dbReference type="PANTHER" id="PTHR30136:SF35">
    <property type="entry name" value="HTH-TYPE TRANSCRIPTIONAL REGULATOR RV1719"/>
    <property type="match status" value="1"/>
</dbReference>
<dbReference type="PROSITE" id="PS51078">
    <property type="entry name" value="ICLR_ED"/>
    <property type="match status" value="1"/>
</dbReference>
<evidence type="ECO:0000313" key="6">
    <source>
        <dbReference type="EMBL" id="MBP2330574.1"/>
    </source>
</evidence>
<name>A0ABS4U1P7_9PSEU</name>
<dbReference type="Gene3D" id="1.10.10.10">
    <property type="entry name" value="Winged helix-like DNA-binding domain superfamily/Winged helix DNA-binding domain"/>
    <property type="match status" value="1"/>
</dbReference>
<keyword evidence="3" id="KW-0804">Transcription</keyword>
<proteinExistence type="predicted"/>
<sequence length="250" mass="27135">MDTTTSPGRPLRRALTVLQVLADATEPLTLSELGQVTGEPKSTLHRITRVLTDLGLVARMESKSYVLGDYFFQLAAGRGQARVQDLSAQITPFLLELFHRTRKMVGVGMLSGPNVHHAGVLHDHRHSRLAAAWQRPVPAHCSAAGKLLMAKTPRGAASLNTQVAYTPWTITRPERMRREFSQIRKFGLSYARSEYITGMVDVAAPVYLGNPQPVAAIVVAGAVDHTDLRSLGPLLLAVAGSIEENLAQAC</sequence>
<dbReference type="InterPro" id="IPR036388">
    <property type="entry name" value="WH-like_DNA-bd_sf"/>
</dbReference>
<comment type="caution">
    <text evidence="6">The sequence shown here is derived from an EMBL/GenBank/DDBJ whole genome shotgun (WGS) entry which is preliminary data.</text>
</comment>
<feature type="domain" description="IclR-ED" evidence="5">
    <location>
        <begin position="70"/>
        <end position="248"/>
    </location>
</feature>
<dbReference type="SUPFAM" id="SSF46785">
    <property type="entry name" value="Winged helix' DNA-binding domain"/>
    <property type="match status" value="1"/>
</dbReference>
<dbReference type="EMBL" id="JAGINW010000001">
    <property type="protein sequence ID" value="MBP2330574.1"/>
    <property type="molecule type" value="Genomic_DNA"/>
</dbReference>
<dbReference type="RefSeq" id="WP_209647168.1">
    <property type="nucleotide sequence ID" value="NZ_JAGINW010000001.1"/>
</dbReference>
<dbReference type="PROSITE" id="PS51077">
    <property type="entry name" value="HTH_ICLR"/>
    <property type="match status" value="1"/>
</dbReference>
<protein>
    <submittedName>
        <fullName evidence="6">DNA-binding IclR family transcriptional regulator</fullName>
    </submittedName>
</protein>
<keyword evidence="1" id="KW-0805">Transcription regulation</keyword>
<dbReference type="Pfam" id="PF09339">
    <property type="entry name" value="HTH_IclR"/>
    <property type="match status" value="1"/>
</dbReference>
<dbReference type="SMART" id="SM00346">
    <property type="entry name" value="HTH_ICLR"/>
    <property type="match status" value="1"/>
</dbReference>
<evidence type="ECO:0000256" key="1">
    <source>
        <dbReference type="ARBA" id="ARBA00023015"/>
    </source>
</evidence>
<reference evidence="6 7" key="1">
    <citation type="submission" date="2021-03" db="EMBL/GenBank/DDBJ databases">
        <title>Sequencing the genomes of 1000 actinobacteria strains.</title>
        <authorList>
            <person name="Klenk H.-P."/>
        </authorList>
    </citation>
    <scope>NUCLEOTIDE SEQUENCE [LARGE SCALE GENOMIC DNA]</scope>
    <source>
        <strain evidence="6 7">DSM 46670</strain>
    </source>
</reference>
<feature type="domain" description="HTH iclR-type" evidence="4">
    <location>
        <begin position="8"/>
        <end position="69"/>
    </location>
</feature>
<gene>
    <name evidence="6" type="ORF">JOF56_010959</name>
</gene>
<dbReference type="InterPro" id="IPR050707">
    <property type="entry name" value="HTH_MetabolicPath_Reg"/>
</dbReference>
<keyword evidence="2 6" id="KW-0238">DNA-binding</keyword>
<evidence type="ECO:0000313" key="7">
    <source>
        <dbReference type="Proteomes" id="UP001519332"/>
    </source>
</evidence>
<evidence type="ECO:0000256" key="3">
    <source>
        <dbReference type="ARBA" id="ARBA00023163"/>
    </source>
</evidence>
<evidence type="ECO:0000256" key="2">
    <source>
        <dbReference type="ARBA" id="ARBA00023125"/>
    </source>
</evidence>